<reference evidence="3 4" key="1">
    <citation type="submission" date="2020-08" db="EMBL/GenBank/DDBJ databases">
        <title>Sequencing the genomes of 1000 actinobacteria strains.</title>
        <authorList>
            <person name="Klenk H.-P."/>
        </authorList>
    </citation>
    <scope>NUCLEOTIDE SEQUENCE [LARGE SCALE GENOMIC DNA]</scope>
    <source>
        <strain evidence="3 4">DSM 45362</strain>
    </source>
</reference>
<keyword evidence="2" id="KW-0732">Signal</keyword>
<sequence length="213" mass="21344">MSRAVRLGAACWLLVASYFAAQPVVAAAWSPPYSYAVNTISDLGNATCGAACSPRHALMNAAFVLTGLASIAGALLSRRYWPPGRLATAGLICVGLAGAGGILVGLAPADVNVPVHVAGAALQFPGAVGPLLLGLATVATRPGERAFSIALGLLGTVCCLLFLTGAEFGIGRGGVERLAFDPLSVWKLTMAVVILARAGAPGPGSTASGHRRG</sequence>
<feature type="signal peptide" evidence="2">
    <location>
        <begin position="1"/>
        <end position="26"/>
    </location>
</feature>
<dbReference type="Pfam" id="PF06197">
    <property type="entry name" value="DUF998"/>
    <property type="match status" value="1"/>
</dbReference>
<dbReference type="RefSeq" id="WP_184833336.1">
    <property type="nucleotide sequence ID" value="NZ_JACHMN010000002.1"/>
</dbReference>
<feature type="transmembrane region" description="Helical" evidence="1">
    <location>
        <begin position="57"/>
        <end position="76"/>
    </location>
</feature>
<evidence type="ECO:0000256" key="1">
    <source>
        <dbReference type="SAM" id="Phobius"/>
    </source>
</evidence>
<keyword evidence="1" id="KW-0812">Transmembrane</keyword>
<dbReference type="AlphaFoldDB" id="A0A841BLX3"/>
<comment type="caution">
    <text evidence="3">The sequence shown here is derived from an EMBL/GenBank/DDBJ whole genome shotgun (WGS) entry which is preliminary data.</text>
</comment>
<evidence type="ECO:0000313" key="3">
    <source>
        <dbReference type="EMBL" id="MBB5867861.1"/>
    </source>
</evidence>
<accession>A0A841BLX3</accession>
<keyword evidence="1" id="KW-0472">Membrane</keyword>
<gene>
    <name evidence="3" type="ORF">F4553_001240</name>
</gene>
<evidence type="ECO:0000313" key="4">
    <source>
        <dbReference type="Proteomes" id="UP000587527"/>
    </source>
</evidence>
<feature type="transmembrane region" description="Helical" evidence="1">
    <location>
        <begin position="88"/>
        <end position="109"/>
    </location>
</feature>
<feature type="chain" id="PRO_5039017210" evidence="2">
    <location>
        <begin position="27"/>
        <end position="213"/>
    </location>
</feature>
<dbReference type="InterPro" id="IPR009339">
    <property type="entry name" value="DUF998"/>
</dbReference>
<feature type="transmembrane region" description="Helical" evidence="1">
    <location>
        <begin position="115"/>
        <end position="139"/>
    </location>
</feature>
<feature type="transmembrane region" description="Helical" evidence="1">
    <location>
        <begin position="146"/>
        <end position="163"/>
    </location>
</feature>
<keyword evidence="4" id="KW-1185">Reference proteome</keyword>
<keyword evidence="1" id="KW-1133">Transmembrane helix</keyword>
<protein>
    <submittedName>
        <fullName evidence="3">Putative membrane protein</fullName>
    </submittedName>
</protein>
<evidence type="ECO:0000256" key="2">
    <source>
        <dbReference type="SAM" id="SignalP"/>
    </source>
</evidence>
<name>A0A841BLX3_9ACTN</name>
<proteinExistence type="predicted"/>
<organism evidence="3 4">
    <name type="scientific">Allocatelliglobosispora scoriae</name>
    <dbReference type="NCBI Taxonomy" id="643052"/>
    <lineage>
        <taxon>Bacteria</taxon>
        <taxon>Bacillati</taxon>
        <taxon>Actinomycetota</taxon>
        <taxon>Actinomycetes</taxon>
        <taxon>Micromonosporales</taxon>
        <taxon>Micromonosporaceae</taxon>
        <taxon>Allocatelliglobosispora</taxon>
    </lineage>
</organism>
<dbReference type="EMBL" id="JACHMN010000002">
    <property type="protein sequence ID" value="MBB5867861.1"/>
    <property type="molecule type" value="Genomic_DNA"/>
</dbReference>
<dbReference type="Proteomes" id="UP000587527">
    <property type="component" value="Unassembled WGS sequence"/>
</dbReference>